<name>A0A8T0GDK0_CERPU</name>
<reference evidence="1 2" key="1">
    <citation type="submission" date="2020-06" db="EMBL/GenBank/DDBJ databases">
        <title>WGS assembly of Ceratodon purpureus strain R40.</title>
        <authorList>
            <person name="Carey S.B."/>
            <person name="Jenkins J."/>
            <person name="Shu S."/>
            <person name="Lovell J.T."/>
            <person name="Sreedasyam A."/>
            <person name="Maumus F."/>
            <person name="Tiley G.P."/>
            <person name="Fernandez-Pozo N."/>
            <person name="Barry K."/>
            <person name="Chen C."/>
            <person name="Wang M."/>
            <person name="Lipzen A."/>
            <person name="Daum C."/>
            <person name="Saski C.A."/>
            <person name="Payton A.C."/>
            <person name="Mcbreen J.C."/>
            <person name="Conrad R.E."/>
            <person name="Kollar L.M."/>
            <person name="Olsson S."/>
            <person name="Huttunen S."/>
            <person name="Landis J.B."/>
            <person name="Wickett N.J."/>
            <person name="Johnson M.G."/>
            <person name="Rensing S.A."/>
            <person name="Grimwood J."/>
            <person name="Schmutz J."/>
            <person name="Mcdaniel S.F."/>
        </authorList>
    </citation>
    <scope>NUCLEOTIDE SEQUENCE [LARGE SCALE GENOMIC DNA]</scope>
    <source>
        <strain evidence="1 2">R40</strain>
    </source>
</reference>
<evidence type="ECO:0000313" key="1">
    <source>
        <dbReference type="EMBL" id="KAG0557496.1"/>
    </source>
</evidence>
<sequence length="148" mass="17198">MCEESSPAQRTKERARINTPHHLLQINLFHFPQLHNQEPNRPNSHLQLHLMHQSDRFSQKSKPTLENRNKYTQRAQNKPHLITKEKTSNQQQSLIYSHIILLSHLVQHCASLASATVTVKQGIHPVIHMMPPEKHSTLVHTRMVPKTQ</sequence>
<dbReference type="AlphaFoldDB" id="A0A8T0GDK0"/>
<protein>
    <submittedName>
        <fullName evidence="1">Uncharacterized protein</fullName>
    </submittedName>
</protein>
<dbReference type="Proteomes" id="UP000822688">
    <property type="component" value="Chromosome 11"/>
</dbReference>
<organism evidence="1 2">
    <name type="scientific">Ceratodon purpureus</name>
    <name type="common">Fire moss</name>
    <name type="synonym">Dicranum purpureum</name>
    <dbReference type="NCBI Taxonomy" id="3225"/>
    <lineage>
        <taxon>Eukaryota</taxon>
        <taxon>Viridiplantae</taxon>
        <taxon>Streptophyta</taxon>
        <taxon>Embryophyta</taxon>
        <taxon>Bryophyta</taxon>
        <taxon>Bryophytina</taxon>
        <taxon>Bryopsida</taxon>
        <taxon>Dicranidae</taxon>
        <taxon>Pseudoditrichales</taxon>
        <taxon>Ditrichaceae</taxon>
        <taxon>Ceratodon</taxon>
    </lineage>
</organism>
<accession>A0A8T0GDK0</accession>
<proteinExistence type="predicted"/>
<gene>
    <name evidence="1" type="ORF">KC19_11G135100</name>
</gene>
<keyword evidence="2" id="KW-1185">Reference proteome</keyword>
<comment type="caution">
    <text evidence="1">The sequence shown here is derived from an EMBL/GenBank/DDBJ whole genome shotgun (WGS) entry which is preliminary data.</text>
</comment>
<evidence type="ECO:0000313" key="2">
    <source>
        <dbReference type="Proteomes" id="UP000822688"/>
    </source>
</evidence>
<dbReference type="EMBL" id="CM026432">
    <property type="protein sequence ID" value="KAG0557496.1"/>
    <property type="molecule type" value="Genomic_DNA"/>
</dbReference>